<dbReference type="Proteomes" id="UP000621516">
    <property type="component" value="Unassembled WGS sequence"/>
</dbReference>
<comment type="caution">
    <text evidence="1">The sequence shown here is derived from an EMBL/GenBank/DDBJ whole genome shotgun (WGS) entry which is preliminary data.</text>
</comment>
<protein>
    <submittedName>
        <fullName evidence="1">Uncharacterized protein</fullName>
    </submittedName>
</protein>
<accession>A0A8J6UCT7</accession>
<dbReference type="AlphaFoldDB" id="A0A8J6UCT7"/>
<sequence>MECIGNVKASLPSHQFKTGLINQYYSDEIKASVDNEPNDDHYDYSFTIEGRIPDGVDVVFDDRTVSFEGFPVQSGRFKFKIFLDIDPLYPESLICVEYSTSREYEMIIDSN</sequence>
<dbReference type="EMBL" id="JACVXD010000012">
    <property type="protein sequence ID" value="MBD0825268.1"/>
    <property type="molecule type" value="Genomic_DNA"/>
</dbReference>
<evidence type="ECO:0000313" key="2">
    <source>
        <dbReference type="Proteomes" id="UP000621516"/>
    </source>
</evidence>
<evidence type="ECO:0000313" key="1">
    <source>
        <dbReference type="EMBL" id="MBD0825268.1"/>
    </source>
</evidence>
<reference evidence="1 2" key="1">
    <citation type="journal article" date="2018" name="J. Microbiol.">
        <title>Aestuariibaculum marinum sp. nov., a marine bacterium isolated from seawater in South Korea.</title>
        <authorList>
            <person name="Choi J."/>
            <person name="Lee D."/>
            <person name="Jang J.H."/>
            <person name="Cha S."/>
            <person name="Seo T."/>
        </authorList>
    </citation>
    <scope>NUCLEOTIDE SEQUENCE [LARGE SCALE GENOMIC DNA]</scope>
    <source>
        <strain evidence="1 2">IP7</strain>
    </source>
</reference>
<keyword evidence="2" id="KW-1185">Reference proteome</keyword>
<organism evidence="1 2">
    <name type="scientific">Aestuariibaculum marinum</name>
    <dbReference type="NCBI Taxonomy" id="2683592"/>
    <lineage>
        <taxon>Bacteria</taxon>
        <taxon>Pseudomonadati</taxon>
        <taxon>Bacteroidota</taxon>
        <taxon>Flavobacteriia</taxon>
        <taxon>Flavobacteriales</taxon>
        <taxon>Flavobacteriaceae</taxon>
    </lineage>
</organism>
<gene>
    <name evidence="1" type="ORF">ICJ85_14705</name>
</gene>
<dbReference type="RefSeq" id="WP_188224560.1">
    <property type="nucleotide sequence ID" value="NZ_JACVXD010000012.1"/>
</dbReference>
<name>A0A8J6UCT7_9FLAO</name>
<proteinExistence type="predicted"/>